<accession>A0A7R9KXM2</accession>
<name>A0A7R9KXM2_9ACAR</name>
<proteinExistence type="predicted"/>
<reference evidence="1" key="1">
    <citation type="submission" date="2020-11" db="EMBL/GenBank/DDBJ databases">
        <authorList>
            <person name="Tran Van P."/>
        </authorList>
    </citation>
    <scope>NUCLEOTIDE SEQUENCE</scope>
</reference>
<dbReference type="EMBL" id="OC863376">
    <property type="protein sequence ID" value="CAD7630956.1"/>
    <property type="molecule type" value="Genomic_DNA"/>
</dbReference>
<dbReference type="AlphaFoldDB" id="A0A7R9KXM2"/>
<dbReference type="EMBL" id="CAJPIZ010008801">
    <property type="protein sequence ID" value="CAG2111386.1"/>
    <property type="molecule type" value="Genomic_DNA"/>
</dbReference>
<dbReference type="Proteomes" id="UP000759131">
    <property type="component" value="Unassembled WGS sequence"/>
</dbReference>
<protein>
    <submittedName>
        <fullName evidence="1">Uncharacterized protein</fullName>
    </submittedName>
</protein>
<gene>
    <name evidence="1" type="ORF">OSB1V03_LOCUS11367</name>
</gene>
<organism evidence="1">
    <name type="scientific">Medioppia subpectinata</name>
    <dbReference type="NCBI Taxonomy" id="1979941"/>
    <lineage>
        <taxon>Eukaryota</taxon>
        <taxon>Metazoa</taxon>
        <taxon>Ecdysozoa</taxon>
        <taxon>Arthropoda</taxon>
        <taxon>Chelicerata</taxon>
        <taxon>Arachnida</taxon>
        <taxon>Acari</taxon>
        <taxon>Acariformes</taxon>
        <taxon>Sarcoptiformes</taxon>
        <taxon>Oribatida</taxon>
        <taxon>Brachypylina</taxon>
        <taxon>Oppioidea</taxon>
        <taxon>Oppiidae</taxon>
        <taxon>Medioppia</taxon>
    </lineage>
</organism>
<evidence type="ECO:0000313" key="2">
    <source>
        <dbReference type="Proteomes" id="UP000759131"/>
    </source>
</evidence>
<sequence>MVATKTRRDFTYRPFSWTLKTRTFVIISVPFCRGLVVAMRL</sequence>
<keyword evidence="2" id="KW-1185">Reference proteome</keyword>
<evidence type="ECO:0000313" key="1">
    <source>
        <dbReference type="EMBL" id="CAD7630956.1"/>
    </source>
</evidence>